<evidence type="ECO:0000313" key="2">
    <source>
        <dbReference type="EMBL" id="PAA78113.1"/>
    </source>
</evidence>
<gene>
    <name evidence="2" type="ORF">BOX15_Mlig034127g1</name>
</gene>
<feature type="signal peptide" evidence="1">
    <location>
        <begin position="1"/>
        <end position="22"/>
    </location>
</feature>
<dbReference type="AlphaFoldDB" id="A0A267FWK0"/>
<proteinExistence type="predicted"/>
<comment type="caution">
    <text evidence="2">The sequence shown here is derived from an EMBL/GenBank/DDBJ whole genome shotgun (WGS) entry which is preliminary data.</text>
</comment>
<evidence type="ECO:0000256" key="1">
    <source>
        <dbReference type="SAM" id="SignalP"/>
    </source>
</evidence>
<dbReference type="Proteomes" id="UP000215902">
    <property type="component" value="Unassembled WGS sequence"/>
</dbReference>
<organism evidence="2 3">
    <name type="scientific">Macrostomum lignano</name>
    <dbReference type="NCBI Taxonomy" id="282301"/>
    <lineage>
        <taxon>Eukaryota</taxon>
        <taxon>Metazoa</taxon>
        <taxon>Spiralia</taxon>
        <taxon>Lophotrochozoa</taxon>
        <taxon>Platyhelminthes</taxon>
        <taxon>Rhabditophora</taxon>
        <taxon>Macrostomorpha</taxon>
        <taxon>Macrostomida</taxon>
        <taxon>Macrostomidae</taxon>
        <taxon>Macrostomum</taxon>
    </lineage>
</organism>
<accession>A0A267FWK0</accession>
<keyword evidence="1" id="KW-0732">Signal</keyword>
<sequence length="186" mass="20333">MPLLKRTSLLILLLLLPQSLRGRPAYQEDLLDRLQAQFRRLVQVANWTEAALSKEAQAAATDRLWQQLASLGKPAEPRPMNSAVTLPPLPAGARNRSCLRQCDPPNPCPLGQSPDTTGGRCQRLSAAQNTPEHSKAYLKRQLMEGTCVCDFNNSPHFCELHVGSRKARPGHQLNSTSSACGGVFVA</sequence>
<name>A0A267FWK0_9PLAT</name>
<keyword evidence="3" id="KW-1185">Reference proteome</keyword>
<feature type="chain" id="PRO_5013012302" evidence="1">
    <location>
        <begin position="23"/>
        <end position="186"/>
    </location>
</feature>
<protein>
    <submittedName>
        <fullName evidence="2">Uncharacterized protein</fullName>
    </submittedName>
</protein>
<reference evidence="2 3" key="1">
    <citation type="submission" date="2017-06" db="EMBL/GenBank/DDBJ databases">
        <title>A platform for efficient transgenesis in Macrostomum lignano, a flatworm model organism for stem cell research.</title>
        <authorList>
            <person name="Berezikov E."/>
        </authorList>
    </citation>
    <scope>NUCLEOTIDE SEQUENCE [LARGE SCALE GENOMIC DNA]</scope>
    <source>
        <strain evidence="2">DV1</strain>
        <tissue evidence="2">Whole organism</tissue>
    </source>
</reference>
<dbReference type="EMBL" id="NIVC01000707">
    <property type="protein sequence ID" value="PAA78113.1"/>
    <property type="molecule type" value="Genomic_DNA"/>
</dbReference>
<evidence type="ECO:0000313" key="3">
    <source>
        <dbReference type="Proteomes" id="UP000215902"/>
    </source>
</evidence>